<dbReference type="EMBL" id="DXFZ01000036">
    <property type="protein sequence ID" value="HIW95420.1"/>
    <property type="molecule type" value="Genomic_DNA"/>
</dbReference>
<proteinExistence type="inferred from homology"/>
<dbReference type="InterPro" id="IPR003593">
    <property type="entry name" value="AAA+_ATPase"/>
</dbReference>
<reference evidence="8" key="1">
    <citation type="journal article" date="2021" name="PeerJ">
        <title>Extensive microbial diversity within the chicken gut microbiome revealed by metagenomics and culture.</title>
        <authorList>
            <person name="Gilroy R."/>
            <person name="Ravi A."/>
            <person name="Getino M."/>
            <person name="Pursley I."/>
            <person name="Horton D.L."/>
            <person name="Alikhan N.F."/>
            <person name="Baker D."/>
            <person name="Gharbi K."/>
            <person name="Hall N."/>
            <person name="Watson M."/>
            <person name="Adriaenssens E.M."/>
            <person name="Foster-Nyarko E."/>
            <person name="Jarju S."/>
            <person name="Secka A."/>
            <person name="Antonio M."/>
            <person name="Oren A."/>
            <person name="Chaudhuri R.R."/>
            <person name="La Ragione R."/>
            <person name="Hildebrand F."/>
            <person name="Pallen M.J."/>
        </authorList>
    </citation>
    <scope>NUCLEOTIDE SEQUENCE</scope>
    <source>
        <strain evidence="8">4376</strain>
    </source>
</reference>
<evidence type="ECO:0000259" key="7">
    <source>
        <dbReference type="PROSITE" id="PS50893"/>
    </source>
</evidence>
<dbReference type="PROSITE" id="PS50893">
    <property type="entry name" value="ABC_TRANSPORTER_2"/>
    <property type="match status" value="1"/>
</dbReference>
<dbReference type="PANTHER" id="PTHR42711">
    <property type="entry name" value="ABC TRANSPORTER ATP-BINDING PROTEIN"/>
    <property type="match status" value="1"/>
</dbReference>
<dbReference type="InterPro" id="IPR017871">
    <property type="entry name" value="ABC_transporter-like_CS"/>
</dbReference>
<evidence type="ECO:0000313" key="8">
    <source>
        <dbReference type="EMBL" id="HIW95420.1"/>
    </source>
</evidence>
<evidence type="ECO:0000256" key="2">
    <source>
        <dbReference type="ARBA" id="ARBA00005417"/>
    </source>
</evidence>
<feature type="domain" description="ABC transporter" evidence="7">
    <location>
        <begin position="2"/>
        <end position="219"/>
    </location>
</feature>
<dbReference type="GO" id="GO:0005524">
    <property type="term" value="F:ATP binding"/>
    <property type="evidence" value="ECO:0007669"/>
    <property type="project" value="UniProtKB-KW"/>
</dbReference>
<gene>
    <name evidence="8" type="ORF">H9867_02870</name>
</gene>
<dbReference type="Gene3D" id="3.40.50.300">
    <property type="entry name" value="P-loop containing nucleotide triphosphate hydrolases"/>
    <property type="match status" value="1"/>
</dbReference>
<dbReference type="PANTHER" id="PTHR42711:SF5">
    <property type="entry name" value="ABC TRANSPORTER ATP-BINDING PROTEIN NATA"/>
    <property type="match status" value="1"/>
</dbReference>
<dbReference type="SMART" id="SM00382">
    <property type="entry name" value="AAA"/>
    <property type="match status" value="1"/>
</dbReference>
<dbReference type="GO" id="GO:0016887">
    <property type="term" value="F:ATP hydrolysis activity"/>
    <property type="evidence" value="ECO:0007669"/>
    <property type="project" value="InterPro"/>
</dbReference>
<dbReference type="Pfam" id="PF00005">
    <property type="entry name" value="ABC_tran"/>
    <property type="match status" value="1"/>
</dbReference>
<dbReference type="GO" id="GO:0022857">
    <property type="term" value="F:transmembrane transporter activity"/>
    <property type="evidence" value="ECO:0007669"/>
    <property type="project" value="UniProtKB-ARBA"/>
</dbReference>
<name>A0A9D1RXN9_9CORY</name>
<keyword evidence="5 8" id="KW-0067">ATP-binding</keyword>
<accession>A0A9D1RXN9</accession>
<evidence type="ECO:0000256" key="1">
    <source>
        <dbReference type="ARBA" id="ARBA00004202"/>
    </source>
</evidence>
<comment type="caution">
    <text evidence="8">The sequence shown here is derived from an EMBL/GenBank/DDBJ whole genome shotgun (WGS) entry which is preliminary data.</text>
</comment>
<evidence type="ECO:0000256" key="6">
    <source>
        <dbReference type="ARBA" id="ARBA00023251"/>
    </source>
</evidence>
<dbReference type="InterPro" id="IPR015856">
    <property type="entry name" value="ABC_transpr_CbiO/EcfA_su"/>
</dbReference>
<protein>
    <submittedName>
        <fullName evidence="8">ABC transporter ATP-binding protein</fullName>
    </submittedName>
</protein>
<dbReference type="CDD" id="cd03225">
    <property type="entry name" value="ABC_cobalt_CbiO_domain1"/>
    <property type="match status" value="1"/>
</dbReference>
<keyword evidence="4" id="KW-0547">Nucleotide-binding</keyword>
<dbReference type="InterPro" id="IPR003439">
    <property type="entry name" value="ABC_transporter-like_ATP-bd"/>
</dbReference>
<dbReference type="InterPro" id="IPR027417">
    <property type="entry name" value="P-loop_NTPase"/>
</dbReference>
<evidence type="ECO:0000313" key="9">
    <source>
        <dbReference type="Proteomes" id="UP000824189"/>
    </source>
</evidence>
<comment type="similarity">
    <text evidence="2">Belongs to the ABC transporter superfamily.</text>
</comment>
<dbReference type="GO" id="GO:0046677">
    <property type="term" value="P:response to antibiotic"/>
    <property type="evidence" value="ECO:0007669"/>
    <property type="project" value="UniProtKB-KW"/>
</dbReference>
<dbReference type="AlphaFoldDB" id="A0A9D1RXN9"/>
<evidence type="ECO:0000256" key="5">
    <source>
        <dbReference type="ARBA" id="ARBA00022840"/>
    </source>
</evidence>
<dbReference type="GO" id="GO:0005886">
    <property type="term" value="C:plasma membrane"/>
    <property type="evidence" value="ECO:0007669"/>
    <property type="project" value="UniProtKB-SubCell"/>
</dbReference>
<reference evidence="8" key="2">
    <citation type="submission" date="2021-04" db="EMBL/GenBank/DDBJ databases">
        <authorList>
            <person name="Gilroy R."/>
        </authorList>
    </citation>
    <scope>NUCLEOTIDE SEQUENCE</scope>
    <source>
        <strain evidence="8">4376</strain>
    </source>
</reference>
<dbReference type="Proteomes" id="UP000824189">
    <property type="component" value="Unassembled WGS sequence"/>
</dbReference>
<evidence type="ECO:0000256" key="3">
    <source>
        <dbReference type="ARBA" id="ARBA00022448"/>
    </source>
</evidence>
<sequence length="234" mass="25283">MTEITALRVVRGGRSILDIPSLQLDQRPGLLLGVNGAGKSTLFSVLSSRSKPTSGTIERSGSVALVEQTFRPILGFSSAEYCAYVAWLAGQKRRVARTEAVSWLKFVNLEHKAAQKCESLSGGEQARLAIATAMNSGADLLLLDEPSAALDPVSKAQVSEVYQRIVREGYSLLVSTHDVGDLRPPFQRVIVLDSGEVHFDGTLSQFRQLAHGHDLTPAHTLARAFAERGGDSDR</sequence>
<keyword evidence="3" id="KW-0813">Transport</keyword>
<evidence type="ECO:0000256" key="4">
    <source>
        <dbReference type="ARBA" id="ARBA00022741"/>
    </source>
</evidence>
<dbReference type="SUPFAM" id="SSF52540">
    <property type="entry name" value="P-loop containing nucleoside triphosphate hydrolases"/>
    <property type="match status" value="1"/>
</dbReference>
<organism evidence="8 9">
    <name type="scientific">Candidatus Corynebacterium gallistercoris</name>
    <dbReference type="NCBI Taxonomy" id="2838530"/>
    <lineage>
        <taxon>Bacteria</taxon>
        <taxon>Bacillati</taxon>
        <taxon>Actinomycetota</taxon>
        <taxon>Actinomycetes</taxon>
        <taxon>Mycobacteriales</taxon>
        <taxon>Corynebacteriaceae</taxon>
        <taxon>Corynebacterium</taxon>
    </lineage>
</organism>
<dbReference type="InterPro" id="IPR050763">
    <property type="entry name" value="ABC_transporter_ATP-binding"/>
</dbReference>
<keyword evidence="6" id="KW-0046">Antibiotic resistance</keyword>
<comment type="subcellular location">
    <subcellularLocation>
        <location evidence="1">Cell membrane</location>
        <topology evidence="1">Peripheral membrane protein</topology>
    </subcellularLocation>
</comment>
<dbReference type="PROSITE" id="PS00211">
    <property type="entry name" value="ABC_TRANSPORTER_1"/>
    <property type="match status" value="1"/>
</dbReference>